<accession>A0A484ZTC7</accession>
<feature type="domain" description="Autochaperone" evidence="1">
    <location>
        <begin position="14"/>
        <end position="128"/>
    </location>
</feature>
<dbReference type="AlphaFoldDB" id="A0A484ZTC7"/>
<dbReference type="EMBL" id="CAADJA010000002">
    <property type="protein sequence ID" value="VFS51041.1"/>
    <property type="molecule type" value="Genomic_DNA"/>
</dbReference>
<reference evidence="2 3" key="1">
    <citation type="submission" date="2019-03" db="EMBL/GenBank/DDBJ databases">
        <authorList>
            <consortium name="Pathogen Informatics"/>
        </authorList>
    </citation>
    <scope>NUCLEOTIDE SEQUENCE [LARGE SCALE GENOMIC DNA]</scope>
    <source>
        <strain evidence="2 3">NCTC12282</strain>
    </source>
</reference>
<name>A0A484ZTC7_9GAMM</name>
<dbReference type="InterPro" id="IPR050909">
    <property type="entry name" value="Bact_Autotransporter_VF"/>
</dbReference>
<dbReference type="SUPFAM" id="SSF51126">
    <property type="entry name" value="Pectin lyase-like"/>
    <property type="match status" value="1"/>
</dbReference>
<dbReference type="CDD" id="cd01344">
    <property type="entry name" value="PL2_Passenger_AT"/>
    <property type="match status" value="1"/>
</dbReference>
<dbReference type="PANTHER" id="PTHR12338:SF5">
    <property type="entry name" value="ANTIGEN 43-RELATED"/>
    <property type="match status" value="1"/>
</dbReference>
<dbReference type="GO" id="GO:0019867">
    <property type="term" value="C:outer membrane"/>
    <property type="evidence" value="ECO:0007669"/>
    <property type="project" value="InterPro"/>
</dbReference>
<proteinExistence type="predicted"/>
<sequence>MSGTGSVWNMTGDSTLSNLTLDGATLKYNDTSTLNRSTFTPKMLTIAGNYASNGGTLVLNTVLEDDTSTTDKLVVKGDTSGHTNVVITNIGGNGALTTNGIEIVQVLGNSVGTFNNSGRIVAGAFDYFVRPGTAISGANANNWYLISDYSPVIPPIEPIPVVPELPVIKPIAPESPAVPVINAPVYRPEAGSYLANQSAANTLFMTRLHDRLGETQYTDVLTGEQKVTSLWMRNVGGHNRFRDGSGQLRTTSNRYVLQLGGRYRPVVK</sequence>
<dbReference type="Proteomes" id="UP000373449">
    <property type="component" value="Unassembled WGS sequence"/>
</dbReference>
<dbReference type="Gene3D" id="2.160.20.20">
    <property type="match status" value="1"/>
</dbReference>
<dbReference type="SUPFAM" id="SSF103515">
    <property type="entry name" value="Autotransporter"/>
    <property type="match status" value="1"/>
</dbReference>
<dbReference type="Gene3D" id="2.40.128.130">
    <property type="entry name" value="Autotransporter beta-domain"/>
    <property type="match status" value="1"/>
</dbReference>
<dbReference type="Pfam" id="PF18883">
    <property type="entry name" value="AC_1"/>
    <property type="match status" value="1"/>
</dbReference>
<organism evidence="2 3">
    <name type="scientific">Budvicia aquatica</name>
    <dbReference type="NCBI Taxonomy" id="82979"/>
    <lineage>
        <taxon>Bacteria</taxon>
        <taxon>Pseudomonadati</taxon>
        <taxon>Pseudomonadota</taxon>
        <taxon>Gammaproteobacteria</taxon>
        <taxon>Enterobacterales</taxon>
        <taxon>Budviciaceae</taxon>
        <taxon>Budvicia</taxon>
    </lineage>
</organism>
<dbReference type="InterPro" id="IPR043990">
    <property type="entry name" value="AC_1"/>
</dbReference>
<evidence type="ECO:0000313" key="2">
    <source>
        <dbReference type="EMBL" id="VFS51041.1"/>
    </source>
</evidence>
<dbReference type="InterPro" id="IPR006315">
    <property type="entry name" value="OM_autotransptr_brl_dom"/>
</dbReference>
<dbReference type="InterPro" id="IPR036709">
    <property type="entry name" value="Autotransporte_beta_dom_sf"/>
</dbReference>
<dbReference type="NCBIfam" id="TIGR01414">
    <property type="entry name" value="autotrans_barl"/>
    <property type="match status" value="1"/>
</dbReference>
<protein>
    <submittedName>
        <fullName evidence="2">Outer membrane protein IcsA autotransporter</fullName>
    </submittedName>
</protein>
<evidence type="ECO:0000313" key="3">
    <source>
        <dbReference type="Proteomes" id="UP000373449"/>
    </source>
</evidence>
<dbReference type="InterPro" id="IPR012332">
    <property type="entry name" value="Autotransporter_pectin_lyase_C"/>
</dbReference>
<evidence type="ECO:0000259" key="1">
    <source>
        <dbReference type="Pfam" id="PF18883"/>
    </source>
</evidence>
<dbReference type="PANTHER" id="PTHR12338">
    <property type="entry name" value="AUTOTRANSPORTER"/>
    <property type="match status" value="1"/>
</dbReference>
<dbReference type="InterPro" id="IPR011050">
    <property type="entry name" value="Pectin_lyase_fold/virulence"/>
</dbReference>
<gene>
    <name evidence="2" type="primary">icsA_48</name>
    <name evidence="2" type="ORF">NCTC12282_04816</name>
</gene>